<name>A0ABM8VRM1_9BACL</name>
<feature type="domain" description="SLH" evidence="1">
    <location>
        <begin position="1113"/>
        <end position="1176"/>
    </location>
</feature>
<dbReference type="InterPro" id="IPR001119">
    <property type="entry name" value="SLH_dom"/>
</dbReference>
<comment type="caution">
    <text evidence="2">The sequence shown here is derived from an EMBL/GenBank/DDBJ whole genome shotgun (WGS) entry which is preliminary data.</text>
</comment>
<reference evidence="2 3" key="1">
    <citation type="submission" date="2021-06" db="EMBL/GenBank/DDBJ databases">
        <authorList>
            <person name="Criscuolo A."/>
        </authorList>
    </citation>
    <scope>NUCLEOTIDE SEQUENCE [LARGE SCALE GENOMIC DNA]</scope>
    <source>
        <strain evidence="3">CIP 111802</strain>
    </source>
</reference>
<organism evidence="2 3">
    <name type="scientific">Paenibacillus allorhizosphaerae</name>
    <dbReference type="NCBI Taxonomy" id="2849866"/>
    <lineage>
        <taxon>Bacteria</taxon>
        <taxon>Bacillati</taxon>
        <taxon>Bacillota</taxon>
        <taxon>Bacilli</taxon>
        <taxon>Bacillales</taxon>
        <taxon>Paenibacillaceae</taxon>
        <taxon>Paenibacillus</taxon>
    </lineage>
</organism>
<protein>
    <recommendedName>
        <fullName evidence="1">SLH domain-containing protein</fullName>
    </recommendedName>
</protein>
<dbReference type="PROSITE" id="PS51272">
    <property type="entry name" value="SLH"/>
    <property type="match status" value="3"/>
</dbReference>
<evidence type="ECO:0000259" key="1">
    <source>
        <dbReference type="PROSITE" id="PS51272"/>
    </source>
</evidence>
<dbReference type="Proteomes" id="UP000730618">
    <property type="component" value="Unassembled WGS sequence"/>
</dbReference>
<keyword evidence="3" id="KW-1185">Reference proteome</keyword>
<proteinExistence type="predicted"/>
<feature type="domain" description="SLH" evidence="1">
    <location>
        <begin position="1048"/>
        <end position="1111"/>
    </location>
</feature>
<accession>A0ABM8VRM1</accession>
<dbReference type="EMBL" id="CAJVCE010000026">
    <property type="protein sequence ID" value="CAG7655503.1"/>
    <property type="molecule type" value="Genomic_DNA"/>
</dbReference>
<evidence type="ECO:0000313" key="2">
    <source>
        <dbReference type="EMBL" id="CAG7655503.1"/>
    </source>
</evidence>
<dbReference type="Pfam" id="PF00395">
    <property type="entry name" value="SLH"/>
    <property type="match status" value="3"/>
</dbReference>
<sequence length="1253" mass="138749">MKRTSNRYISGLLIMAMLLSLLMPVTVLGAGSSALRIKGFSTDPAKPSAVTSEYINVTVATENIDDTEIGSIYYEIQNVSLGSEPVEVKTNKAVKTSASEVVFNNIKLSSGTNKLTVISGDLTKFSSDPVYIIFTPTSNITDLEFNEEPLLTGGTYPKDPTQTTYTITGMAANAKIVQGYLGDQANPVTAYRNSNGAFTFIPNRTDLVMQGGDNYFKIVASNDTITNMTETRFVFNNGQPYLFNAQIAGNNVVDQNTLELSSKNVSLTGKLKVDISAASPSVTKYVYADIQLVHGNIPKRVYFRDNAAKLTEIPGESTNTYKVFDLGSINLDTDLGMPDNRDQTLIITFYTDSGLVGAPPKQTFHFKYVDASQPYISSVSRVIGQDSNGQNIEVPLNPNGNNELSELPVTLIVNTKNLDQSQGGDIKATVGDKTLNKQYVGNGVWNITVDGIRDGITKLEVVPVVNSVEKSIGKLEIPLVITSTPYIIPINFYNGLIIKKETETPKCSVAGSYPCIEAKIMNLPTAEYDDVEVIVNDRRTLLSTSDFKGTDPSIFMVDLNPGDARWSPPIQDPAKETHLKQGRNTIKFNLKLNNTTVTSVQYEIFYFTIPTPGFTKISPIPLDKFTEAQTPDKFVTHSQTVSFTGAFVYTETIKMTVRAKDSDGKALITTDTRNASASYSDKGQYDYLRITNIVETNANFTTADFTLPYHGDVVFEFAASNKSGVTEIKTITISREPVPYEIIYPTTIKDAKGEEMATVNGNFVDIRLSAENATSVQFGKDTVFPEIDKTNNKPYFNYRYEGLKAGKTTIKLTVYRGTEKTSGSFIVNNVNTSVEGAQWLETLKSSYKLFEGDLQLKFPKDTKLMRNDPTAAYQYLTSDRKLLFGIANVQDGRVSKNYASDATASFFLKDPENRFRPASKLYWINGGYIGENDYQDNDKLQVALTGSGRDPYDVETTAGNVKFYQKQNEAELKNMVIPTKRGELTLNYDPSIRADAWKYVTVYQMDIYENYRGMTTIAWKNIGGVVDKTNNTITVPIDHFGYFQVMYLNDSFTDITSHAWGRDILDTMYAKGYMTNMLDGYFMPNEDISRGEFATLLVKTFDIPLNYSGTGTFSDVQRFGSNKLYDYKYIETAARVGIVRGTQGGRFSPNDGITRQDAAVMIARAAELKVGTDSKKVDANLAKLFTDAGSIDPYAKASVEAVAKEGYIEGIENVLLSGQKNKTYRFDPTEPFSRVQAAAVLERILKKQKKFPK</sequence>
<gene>
    <name evidence="2" type="ORF">PAECIP111802_06126</name>
</gene>
<feature type="domain" description="SLH" evidence="1">
    <location>
        <begin position="1182"/>
        <end position="1253"/>
    </location>
</feature>
<dbReference type="RefSeq" id="WP_218102321.1">
    <property type="nucleotide sequence ID" value="NZ_CAJVCE010000026.1"/>
</dbReference>
<evidence type="ECO:0000313" key="3">
    <source>
        <dbReference type="Proteomes" id="UP000730618"/>
    </source>
</evidence>